<feature type="transmembrane region" description="Helical" evidence="1">
    <location>
        <begin position="38"/>
        <end position="65"/>
    </location>
</feature>
<proteinExistence type="predicted"/>
<dbReference type="Proteomes" id="UP000663881">
    <property type="component" value="Unassembled WGS sequence"/>
</dbReference>
<comment type="caution">
    <text evidence="2">The sequence shown here is derived from an EMBL/GenBank/DDBJ whole genome shotgun (WGS) entry which is preliminary data.</text>
</comment>
<evidence type="ECO:0000256" key="1">
    <source>
        <dbReference type="SAM" id="Phobius"/>
    </source>
</evidence>
<evidence type="ECO:0000313" key="2">
    <source>
        <dbReference type="EMBL" id="CAF4181952.1"/>
    </source>
</evidence>
<organism evidence="2 4">
    <name type="scientific">Adineta steineri</name>
    <dbReference type="NCBI Taxonomy" id="433720"/>
    <lineage>
        <taxon>Eukaryota</taxon>
        <taxon>Metazoa</taxon>
        <taxon>Spiralia</taxon>
        <taxon>Gnathifera</taxon>
        <taxon>Rotifera</taxon>
        <taxon>Eurotatoria</taxon>
        <taxon>Bdelloidea</taxon>
        <taxon>Adinetida</taxon>
        <taxon>Adinetidae</taxon>
        <taxon>Adineta</taxon>
    </lineage>
</organism>
<dbReference type="EMBL" id="CAJOBB010009795">
    <property type="protein sequence ID" value="CAF4234154.1"/>
    <property type="molecule type" value="Genomic_DNA"/>
</dbReference>
<name>A0A820A904_9BILA</name>
<keyword evidence="1" id="KW-0812">Transmembrane</keyword>
<gene>
    <name evidence="3" type="ORF">KXQ929_LOCUS41901</name>
    <name evidence="2" type="ORF">OKA104_LOCUS39950</name>
</gene>
<evidence type="ECO:0000313" key="3">
    <source>
        <dbReference type="EMBL" id="CAF4234154.1"/>
    </source>
</evidence>
<protein>
    <submittedName>
        <fullName evidence="2">Uncharacterized protein</fullName>
    </submittedName>
</protein>
<dbReference type="EMBL" id="CAJOAY010008222">
    <property type="protein sequence ID" value="CAF4181952.1"/>
    <property type="molecule type" value="Genomic_DNA"/>
</dbReference>
<sequence>MYIIHTHLVKTNSCHALYETILVSNLGSSGSGSLSAGATAGIIVGSIAGVCLFMICCFCISSCILGPKSLFKGKPLRSNSSYIRRGTSMQNGMSNAVFRSGTYATYYHQYNLEHGPYDVKLGFYPQADYRVHGGGVDDIGAYVVTGVYSPNTLRMGLEKHYQLGTGNPSENLGHKVTIQVEWDAYNQQFIGKYYLRTSKHRDQNTFILKLKSIKSFHSHTIESYV</sequence>
<dbReference type="Proteomes" id="UP000663868">
    <property type="component" value="Unassembled WGS sequence"/>
</dbReference>
<dbReference type="AlphaFoldDB" id="A0A820A904"/>
<accession>A0A820A904</accession>
<keyword evidence="1" id="KW-0472">Membrane</keyword>
<evidence type="ECO:0000313" key="4">
    <source>
        <dbReference type="Proteomes" id="UP000663881"/>
    </source>
</evidence>
<keyword evidence="1" id="KW-1133">Transmembrane helix</keyword>
<reference evidence="2" key="1">
    <citation type="submission" date="2021-02" db="EMBL/GenBank/DDBJ databases">
        <authorList>
            <person name="Nowell W R."/>
        </authorList>
    </citation>
    <scope>NUCLEOTIDE SEQUENCE</scope>
</reference>